<keyword evidence="2" id="KW-1185">Reference proteome</keyword>
<accession>A0ABN7XLB8</accession>
<evidence type="ECO:0000313" key="1">
    <source>
        <dbReference type="EMBL" id="CAG8856012.1"/>
    </source>
</evidence>
<reference evidence="1 2" key="1">
    <citation type="submission" date="2021-06" db="EMBL/GenBank/DDBJ databases">
        <authorList>
            <person name="Kallberg Y."/>
            <person name="Tangrot J."/>
            <person name="Rosling A."/>
        </authorList>
    </citation>
    <scope>NUCLEOTIDE SEQUENCE [LARGE SCALE GENOMIC DNA]</scope>
    <source>
        <strain evidence="1 2">120-4 pot B 10/14</strain>
    </source>
</reference>
<evidence type="ECO:0000313" key="2">
    <source>
        <dbReference type="Proteomes" id="UP000789901"/>
    </source>
</evidence>
<protein>
    <submittedName>
        <fullName evidence="1">689_t:CDS:1</fullName>
    </submittedName>
</protein>
<feature type="non-terminal residue" evidence="1">
    <location>
        <position position="1"/>
    </location>
</feature>
<organism evidence="1 2">
    <name type="scientific">Gigaspora margarita</name>
    <dbReference type="NCBI Taxonomy" id="4874"/>
    <lineage>
        <taxon>Eukaryota</taxon>
        <taxon>Fungi</taxon>
        <taxon>Fungi incertae sedis</taxon>
        <taxon>Mucoromycota</taxon>
        <taxon>Glomeromycotina</taxon>
        <taxon>Glomeromycetes</taxon>
        <taxon>Diversisporales</taxon>
        <taxon>Gigasporaceae</taxon>
        <taxon>Gigaspora</taxon>
    </lineage>
</organism>
<gene>
    <name evidence="1" type="ORF">GMARGA_LOCUS44833</name>
</gene>
<dbReference type="Proteomes" id="UP000789901">
    <property type="component" value="Unassembled WGS sequence"/>
</dbReference>
<comment type="caution">
    <text evidence="1">The sequence shown here is derived from an EMBL/GenBank/DDBJ whole genome shotgun (WGS) entry which is preliminary data.</text>
</comment>
<proteinExistence type="predicted"/>
<sequence length="73" mass="8265">GIVDEFRTVIRDGDFHFGVVVGACKERIGISAYESANNEREKKVRVCTYLELYGVILEIVTDLIAIEVYELQV</sequence>
<name>A0ABN7XLB8_GIGMA</name>
<dbReference type="EMBL" id="CAJVQB010155367">
    <property type="protein sequence ID" value="CAG8856012.1"/>
    <property type="molecule type" value="Genomic_DNA"/>
</dbReference>
<feature type="non-terminal residue" evidence="1">
    <location>
        <position position="73"/>
    </location>
</feature>